<dbReference type="SUPFAM" id="SSF53474">
    <property type="entry name" value="alpha/beta-Hydrolases"/>
    <property type="match status" value="1"/>
</dbReference>
<evidence type="ECO:0000313" key="1">
    <source>
        <dbReference type="EMBL" id="MDV7292082.1"/>
    </source>
</evidence>
<evidence type="ECO:0000313" key="2">
    <source>
        <dbReference type="Proteomes" id="UP001186041"/>
    </source>
</evidence>
<dbReference type="RefSeq" id="WP_317722313.1">
    <property type="nucleotide sequence ID" value="NZ_JAWLVK010000015.1"/>
</dbReference>
<comment type="caution">
    <text evidence="1">The sequence shown here is derived from an EMBL/GenBank/DDBJ whole genome shotgun (WGS) entry which is preliminary data.</text>
</comment>
<protein>
    <recommendedName>
        <fullName evidence="3">Lysin B</fullName>
    </recommendedName>
</protein>
<gene>
    <name evidence="1" type="ORF">R4485_18090</name>
</gene>
<organism evidence="1 2">
    <name type="scientific">Mycolicibacterium fortuitum</name>
    <name type="common">Mycobacterium fortuitum</name>
    <dbReference type="NCBI Taxonomy" id="1766"/>
    <lineage>
        <taxon>Bacteria</taxon>
        <taxon>Bacillati</taxon>
        <taxon>Actinomycetota</taxon>
        <taxon>Actinomycetes</taxon>
        <taxon>Mycobacteriales</taxon>
        <taxon>Mycobacteriaceae</taxon>
        <taxon>Mycolicibacterium</taxon>
    </lineage>
</organism>
<evidence type="ECO:0008006" key="3">
    <source>
        <dbReference type="Google" id="ProtNLM"/>
    </source>
</evidence>
<dbReference type="Gene3D" id="3.40.50.1820">
    <property type="entry name" value="alpha/beta hydrolase"/>
    <property type="match status" value="1"/>
</dbReference>
<proteinExistence type="predicted"/>
<dbReference type="InterPro" id="IPR029058">
    <property type="entry name" value="AB_hydrolase_fold"/>
</dbReference>
<accession>A0AAE4VC47</accession>
<dbReference type="AlphaFoldDB" id="A0AAE4VC47"/>
<dbReference type="Proteomes" id="UP001186041">
    <property type="component" value="Unassembled WGS sequence"/>
</dbReference>
<sequence>MGWAPPSKVGDREPAIAVAKSKLARYSYGKGLGTSDEYTEEFGVALVKFQTIVHSEVLAGSRKGPDLNTVGVLDWATKKQLGMLDPAPPAPARKRHPAFVFRGTGGVIGLDYVSRVCQANADLVEEINTPWAATMGGIPVGTAGNLTTDPSMWRAVREGFAAFKVEFLRRLAIAPKLKAIIGGYSAGAVLAALCRQWVLEHYPENYLCSFSIGDPTRPEGGAFYNAPLANRDGQGISSWQYGDVTDWRHCWLTNVSDPNRPDMYGRIPRGKTGEIMQGAFDLVTHTEFGDLATTARNFVTVVPEIAADAGIAVPDALGALSNGIPGLTMWGLPLLIGALGGLIGVGNPDDLTGTAAAAAAARIGLTFALDQPPTKPHITYEFAEVWPGMTYLGLAIQHVRDWATKVPVLT</sequence>
<name>A0AAE4VC47_MYCFO</name>
<dbReference type="EMBL" id="JAWLVV010000015">
    <property type="protein sequence ID" value="MDV7292082.1"/>
    <property type="molecule type" value="Genomic_DNA"/>
</dbReference>
<reference evidence="1" key="1">
    <citation type="submission" date="2023-10" db="EMBL/GenBank/DDBJ databases">
        <title>Mycolicibacterium fortuitum clinical isolates causing pulmonary infections in humans.</title>
        <authorList>
            <person name="Mejia-Ponce P.M."/>
            <person name="Zenteno-Cuevas R."/>
            <person name="Licona-Cassani C."/>
        </authorList>
    </citation>
    <scope>NUCLEOTIDE SEQUENCE</scope>
    <source>
        <strain evidence="1">M8</strain>
    </source>
</reference>